<dbReference type="RefSeq" id="WP_097044870.1">
    <property type="nucleotide sequence ID" value="NZ_OBEH01000002.1"/>
</dbReference>
<gene>
    <name evidence="3" type="ORF">SAMN06265377_1174</name>
</gene>
<dbReference type="Gene3D" id="2.130.10.130">
    <property type="entry name" value="Integrin alpha, N-terminal"/>
    <property type="match status" value="4"/>
</dbReference>
<feature type="domain" description="ASPIC/UnbV" evidence="2">
    <location>
        <begin position="541"/>
        <end position="607"/>
    </location>
</feature>
<dbReference type="Pfam" id="PF07593">
    <property type="entry name" value="UnbV_ASPIC"/>
    <property type="match status" value="1"/>
</dbReference>
<reference evidence="4" key="1">
    <citation type="submission" date="2017-09" db="EMBL/GenBank/DDBJ databases">
        <authorList>
            <person name="Varghese N."/>
            <person name="Submissions S."/>
        </authorList>
    </citation>
    <scope>NUCLEOTIDE SEQUENCE [LARGE SCALE GENOMIC DNA]</scope>
    <source>
        <strain evidence="4">DSM 25885</strain>
    </source>
</reference>
<evidence type="ECO:0000313" key="4">
    <source>
        <dbReference type="Proteomes" id="UP000219048"/>
    </source>
</evidence>
<dbReference type="PANTHER" id="PTHR16026:SF0">
    <property type="entry name" value="CARTILAGE ACIDIC PROTEIN 1"/>
    <property type="match status" value="1"/>
</dbReference>
<keyword evidence="1" id="KW-0732">Signal</keyword>
<dbReference type="Proteomes" id="UP000219048">
    <property type="component" value="Unassembled WGS sequence"/>
</dbReference>
<dbReference type="OrthoDB" id="9816120at2"/>
<proteinExistence type="predicted"/>
<dbReference type="InterPro" id="IPR011519">
    <property type="entry name" value="UnbV_ASPIC"/>
</dbReference>
<evidence type="ECO:0000313" key="3">
    <source>
        <dbReference type="EMBL" id="SNY99369.1"/>
    </source>
</evidence>
<name>A0A285MQB0_9FLAO</name>
<sequence length="1119" mass="125755">MSKKITVFFICAVSIMLLNCKKSEEKKNEQIIADIPLFETIPSTVSQITFKNDLRETEFMNGIFYEYFYNGSGVAVGDFNNDGWEDIYFVSTLGKNKLYLNEKNMRFKDVTSISLADSGKGFDSGVTVVDINQDGLLDIYICRTGRFEQEEPRKNALMLNMGVSNGVPVFKEMASEFGLDDPSFSTQAGFFDYDKDGDLDMFLINHGIDTYPESQIETFAKTPSKYRGERLFRNDEGKFKDVTQEANIVNNMLGYGLGLAFGDLNNDEWPDIYVSHDFSGQDHMYINQKDGTFQEVAKKSTGHISNFSMGNDIADYNNDGLLDVITVDMMAEDNFGIKTSMSGMNPARFYHHVEVGLHHQYMYNTLQLNNGIDQNDNLPKFSEVAQLGGIASTDWSWSPLFMDMDNDGHKDLFISNGIKRDFRNNDFNIYRKKREEALKAGNIDVRQNFVHDLLNKMPQRKKKNYFYLNNKDLTFKKIEIDQPPTSSTGAAYADFDNDGDIDLVVNNVDDNAFIYKNNTSELTANNYLKVKLIGPTNNKKGIGARITIHQNNNIQVKENYITRGFQSGVSSILHFGLGEASVIDMVEVTWSNGQNQIMDKIASNQTLIVDYKNAVQKTLKSKNDSKPLFRDITQLMQLDAKHEENAFSDFQREELLPHRMSTLGPALAIADINGDNLDDFFHGGAIGQTGKIYLQQPDGTFKTASSNTFLKDKEHEDMSATFQDFDNDGDMDLYVSSGGNEYESGSIYLQDRFYVNDGTGTFSKSTSALPQMHSSASCVVSGDFDDDGDLDLFIGGRQKPGKYPYPGDSYILRNDSSKDIPKFTDVTNELNIDIKNIGMVTDATWSDINKDGKTDLIIVGEWMAPTSFLNTGQGFIKQSTFSNETGWWNTIIETDFDQDNDMDFILGNLGLNYKYKASELEPFEIYANDFDNNNTLDIVLGYYNYGKLFPLRGRECSSNQMPSIKKKFQTYNEFGSATLVDVYGQDKLKEALHYEATNFSSSIIENKGSDGFGIIPLPNYLQLSSINDIVIDDFDNDGIQDAVVVGNLYGSEIETPRNDASYGMFLKGKVNGEYDVIPPHKSGLFVNGDSKVAKVLRTNSGKALLIGKNDGYLQLIKIN</sequence>
<evidence type="ECO:0000259" key="2">
    <source>
        <dbReference type="Pfam" id="PF07593"/>
    </source>
</evidence>
<protein>
    <submittedName>
        <fullName evidence="3">Repeat domain-containing protein</fullName>
    </submittedName>
</protein>
<dbReference type="Pfam" id="PF13517">
    <property type="entry name" value="FG-GAP_3"/>
    <property type="match status" value="6"/>
</dbReference>
<dbReference type="InterPro" id="IPR028994">
    <property type="entry name" value="Integrin_alpha_N"/>
</dbReference>
<dbReference type="PANTHER" id="PTHR16026">
    <property type="entry name" value="CARTILAGE ACIDIC PROTEIN 1"/>
    <property type="match status" value="1"/>
</dbReference>
<dbReference type="InterPro" id="IPR013517">
    <property type="entry name" value="FG-GAP"/>
</dbReference>
<dbReference type="AlphaFoldDB" id="A0A285MQB0"/>
<keyword evidence="4" id="KW-1185">Reference proteome</keyword>
<accession>A0A285MQB0</accession>
<evidence type="ECO:0000256" key="1">
    <source>
        <dbReference type="ARBA" id="ARBA00022729"/>
    </source>
</evidence>
<organism evidence="3 4">
    <name type="scientific">Flagellimonas pacifica</name>
    <dbReference type="NCBI Taxonomy" id="1247520"/>
    <lineage>
        <taxon>Bacteria</taxon>
        <taxon>Pseudomonadati</taxon>
        <taxon>Bacteroidota</taxon>
        <taxon>Flavobacteriia</taxon>
        <taxon>Flavobacteriales</taxon>
        <taxon>Flavobacteriaceae</taxon>
        <taxon>Flagellimonas</taxon>
    </lineage>
</organism>
<dbReference type="InterPro" id="IPR027039">
    <property type="entry name" value="Crtac1"/>
</dbReference>
<dbReference type="SUPFAM" id="SSF69318">
    <property type="entry name" value="Integrin alpha N-terminal domain"/>
    <property type="match status" value="3"/>
</dbReference>
<dbReference type="EMBL" id="OBEH01000002">
    <property type="protein sequence ID" value="SNY99369.1"/>
    <property type="molecule type" value="Genomic_DNA"/>
</dbReference>